<evidence type="ECO:0000256" key="7">
    <source>
        <dbReference type="PIRSR" id="PIRSR000189-1"/>
    </source>
</evidence>
<dbReference type="PIRSF" id="PIRSF000189">
    <property type="entry name" value="D-aa_oxidase"/>
    <property type="match status" value="1"/>
</dbReference>
<dbReference type="InterPro" id="IPR006181">
    <property type="entry name" value="D-amino_acid_oxidase_CS"/>
</dbReference>
<dbReference type="PANTHER" id="PTHR11530:SF11">
    <property type="entry name" value="D-ASPARTATE OXIDASE"/>
    <property type="match status" value="1"/>
</dbReference>
<dbReference type="EMBL" id="BMAV01027368">
    <property type="protein sequence ID" value="GFS58754.1"/>
    <property type="molecule type" value="Genomic_DNA"/>
</dbReference>
<feature type="binding site" evidence="7">
    <location>
        <position position="266"/>
    </location>
    <ligand>
        <name>D-dopa</name>
        <dbReference type="ChEBI" id="CHEBI:149689"/>
    </ligand>
</feature>
<evidence type="ECO:0000256" key="5">
    <source>
        <dbReference type="ARBA" id="ARBA00022827"/>
    </source>
</evidence>
<dbReference type="Pfam" id="PF01266">
    <property type="entry name" value="DAO"/>
    <property type="match status" value="1"/>
</dbReference>
<feature type="binding site" evidence="7">
    <location>
        <position position="321"/>
    </location>
    <ligand>
        <name>D-dopa</name>
        <dbReference type="ChEBI" id="CHEBI:149689"/>
    </ligand>
</feature>
<evidence type="ECO:0000256" key="3">
    <source>
        <dbReference type="ARBA" id="ARBA00006730"/>
    </source>
</evidence>
<evidence type="ECO:0000313" key="9">
    <source>
        <dbReference type="EMBL" id="GFS58754.1"/>
    </source>
</evidence>
<evidence type="ECO:0000256" key="1">
    <source>
        <dbReference type="ARBA" id="ARBA00001974"/>
    </source>
</evidence>
<accession>A0A8X6JTS5</accession>
<keyword evidence="10" id="KW-1185">Reference proteome</keyword>
<dbReference type="PANTHER" id="PTHR11530">
    <property type="entry name" value="D-AMINO ACID OXIDASE"/>
    <property type="match status" value="1"/>
</dbReference>
<evidence type="ECO:0000313" key="10">
    <source>
        <dbReference type="Proteomes" id="UP000886998"/>
    </source>
</evidence>
<comment type="subcellular location">
    <subcellularLocation>
        <location evidence="2">Peroxisome matrix</location>
    </subcellularLocation>
</comment>
<proteinExistence type="inferred from homology"/>
<evidence type="ECO:0000256" key="6">
    <source>
        <dbReference type="ARBA" id="ARBA00023002"/>
    </source>
</evidence>
<name>A0A8X6JTS5_9ARAC</name>
<sequence length="378" mass="42665">MDVSYTNSTEVFDLLRMILRLPVKHFAHSLSLFSVLGVPSLKEGTIMVFKVAVIGGGVMGITSAVVITENLPDVEVTVISDKWSPDTTGDGSAGFWCPYLLGDVPTEVLREWCQISFQTFQDMYKSPRAVEYGVGVFSVYYLYSTPEDIPDYHDIYLHHRPLTKKELSLFPRRFQYGFFLTTFFAECSKFLPALMKRIQKKGVRIIEKKLESLSELAGKYDAVINCSGIGARSLVPDPEVIPVRGQVMRVHAPWIKHGVIADNDFYVLPNAEEIILGGTHQEGDWNVQVDPVDRRNIWEGCVELLPTLKDATILRDWVGLRPYRSTPRVEREILNTEKGEIKVIHNYGHGGCGVTLSWGCAHHVLRLLRETLEISSHL</sequence>
<keyword evidence="4" id="KW-0285">Flavoprotein</keyword>
<dbReference type="InterPro" id="IPR023209">
    <property type="entry name" value="DAO"/>
</dbReference>
<evidence type="ECO:0000256" key="2">
    <source>
        <dbReference type="ARBA" id="ARBA00004253"/>
    </source>
</evidence>
<dbReference type="SUPFAM" id="SSF54373">
    <property type="entry name" value="FAD-linked reductases, C-terminal domain"/>
    <property type="match status" value="1"/>
</dbReference>
<dbReference type="AlphaFoldDB" id="A0A8X6JTS5"/>
<dbReference type="PROSITE" id="PS00677">
    <property type="entry name" value="DAO"/>
    <property type="match status" value="1"/>
</dbReference>
<dbReference type="Gene3D" id="3.30.9.10">
    <property type="entry name" value="D-Amino Acid Oxidase, subunit A, domain 2"/>
    <property type="match status" value="1"/>
</dbReference>
<reference evidence="9" key="1">
    <citation type="submission" date="2020-08" db="EMBL/GenBank/DDBJ databases">
        <title>Multicomponent nature underlies the extraordinary mechanical properties of spider dragline silk.</title>
        <authorList>
            <person name="Kono N."/>
            <person name="Nakamura H."/>
            <person name="Mori M."/>
            <person name="Yoshida Y."/>
            <person name="Ohtoshi R."/>
            <person name="Malay A.D."/>
            <person name="Moran D.A.P."/>
            <person name="Tomita M."/>
            <person name="Numata K."/>
            <person name="Arakawa K."/>
        </authorList>
    </citation>
    <scope>NUCLEOTIDE SEQUENCE</scope>
</reference>
<organism evidence="9 10">
    <name type="scientific">Trichonephila inaurata madagascariensis</name>
    <dbReference type="NCBI Taxonomy" id="2747483"/>
    <lineage>
        <taxon>Eukaryota</taxon>
        <taxon>Metazoa</taxon>
        <taxon>Ecdysozoa</taxon>
        <taxon>Arthropoda</taxon>
        <taxon>Chelicerata</taxon>
        <taxon>Arachnida</taxon>
        <taxon>Araneae</taxon>
        <taxon>Araneomorphae</taxon>
        <taxon>Entelegynae</taxon>
        <taxon>Araneoidea</taxon>
        <taxon>Nephilidae</taxon>
        <taxon>Trichonephila</taxon>
        <taxon>Trichonephila inaurata</taxon>
    </lineage>
</organism>
<comment type="cofactor">
    <cofactor evidence="1 7">
        <name>FAD</name>
        <dbReference type="ChEBI" id="CHEBI:57692"/>
    </cofactor>
</comment>
<feature type="binding site" evidence="7">
    <location>
        <begin position="350"/>
        <end position="355"/>
    </location>
    <ligand>
        <name>FAD</name>
        <dbReference type="ChEBI" id="CHEBI:57692"/>
    </ligand>
</feature>
<feature type="domain" description="FAD dependent oxidoreductase" evidence="8">
    <location>
        <begin position="50"/>
        <end position="364"/>
    </location>
</feature>
<protein>
    <submittedName>
        <fullName evidence="9">D-aspartate oxidase</fullName>
    </submittedName>
</protein>
<dbReference type="SUPFAM" id="SSF51971">
    <property type="entry name" value="Nucleotide-binding domain"/>
    <property type="match status" value="1"/>
</dbReference>
<dbReference type="GO" id="GO:0003884">
    <property type="term" value="F:D-amino-acid oxidase activity"/>
    <property type="evidence" value="ECO:0007669"/>
    <property type="project" value="InterPro"/>
</dbReference>
<feature type="binding site" evidence="7">
    <location>
        <position position="351"/>
    </location>
    <ligand>
        <name>D-dopa</name>
        <dbReference type="ChEBI" id="CHEBI:149689"/>
    </ligand>
</feature>
<dbReference type="Proteomes" id="UP000886998">
    <property type="component" value="Unassembled WGS sequence"/>
</dbReference>
<dbReference type="GO" id="GO:0005782">
    <property type="term" value="C:peroxisomal matrix"/>
    <property type="evidence" value="ECO:0007669"/>
    <property type="project" value="UniProtKB-SubCell"/>
</dbReference>
<dbReference type="GO" id="GO:0019478">
    <property type="term" value="P:D-amino acid catabolic process"/>
    <property type="evidence" value="ECO:0007669"/>
    <property type="project" value="TreeGrafter"/>
</dbReference>
<dbReference type="Gene3D" id="3.40.50.720">
    <property type="entry name" value="NAD(P)-binding Rossmann-like Domain"/>
    <property type="match status" value="1"/>
</dbReference>
<keyword evidence="5 7" id="KW-0274">FAD</keyword>
<comment type="caution">
    <text evidence="9">The sequence shown here is derived from an EMBL/GenBank/DDBJ whole genome shotgun (WGS) entry which is preliminary data.</text>
</comment>
<gene>
    <name evidence="9" type="primary">DDO</name>
    <name evidence="9" type="ORF">TNIN_215671</name>
</gene>
<comment type="similarity">
    <text evidence="3">Belongs to the DAMOX/DASOX family.</text>
</comment>
<evidence type="ECO:0000259" key="8">
    <source>
        <dbReference type="Pfam" id="PF01266"/>
    </source>
</evidence>
<dbReference type="InterPro" id="IPR006076">
    <property type="entry name" value="FAD-dep_OxRdtase"/>
</dbReference>
<dbReference type="OrthoDB" id="2015447at2759"/>
<dbReference type="GO" id="GO:0071949">
    <property type="term" value="F:FAD binding"/>
    <property type="evidence" value="ECO:0007669"/>
    <property type="project" value="InterPro"/>
</dbReference>
<evidence type="ECO:0000256" key="4">
    <source>
        <dbReference type="ARBA" id="ARBA00022630"/>
    </source>
</evidence>
<keyword evidence="6" id="KW-0560">Oxidoreductase</keyword>